<name>A0A7J4XCI3_9BACE</name>
<keyword evidence="1" id="KW-0812">Transmembrane</keyword>
<evidence type="ECO:0000313" key="3">
    <source>
        <dbReference type="Proteomes" id="UP000422221"/>
    </source>
</evidence>
<gene>
    <name evidence="2" type="ORF">F3F73_22420</name>
</gene>
<feature type="transmembrane region" description="Helical" evidence="1">
    <location>
        <begin position="139"/>
        <end position="162"/>
    </location>
</feature>
<feature type="transmembrane region" description="Helical" evidence="1">
    <location>
        <begin position="79"/>
        <end position="97"/>
    </location>
</feature>
<organism evidence="2 3">
    <name type="scientific">Bacteroides salyersiae</name>
    <dbReference type="NCBI Taxonomy" id="291644"/>
    <lineage>
        <taxon>Bacteria</taxon>
        <taxon>Pseudomonadati</taxon>
        <taxon>Bacteroidota</taxon>
        <taxon>Bacteroidia</taxon>
        <taxon>Bacteroidales</taxon>
        <taxon>Bacteroidaceae</taxon>
        <taxon>Bacteroides</taxon>
    </lineage>
</organism>
<comment type="caution">
    <text evidence="2">The sequence shown here is derived from an EMBL/GenBank/DDBJ whole genome shotgun (WGS) entry which is preliminary data.</text>
</comment>
<evidence type="ECO:0000256" key="1">
    <source>
        <dbReference type="SAM" id="Phobius"/>
    </source>
</evidence>
<dbReference type="RefSeq" id="WP_055295008.1">
    <property type="nucleotide sequence ID" value="NZ_CAXSTI010000001.1"/>
</dbReference>
<feature type="transmembrane region" description="Helical" evidence="1">
    <location>
        <begin position="283"/>
        <end position="306"/>
    </location>
</feature>
<proteinExistence type="predicted"/>
<evidence type="ECO:0000313" key="2">
    <source>
        <dbReference type="EMBL" id="KAA3757246.1"/>
    </source>
</evidence>
<dbReference type="AlphaFoldDB" id="A0A7J4XCI3"/>
<dbReference type="GeneID" id="93116818"/>
<feature type="transmembrane region" description="Helical" evidence="1">
    <location>
        <begin position="212"/>
        <end position="233"/>
    </location>
</feature>
<sequence>MFFNSGRIFRTDYVSLVTAILYVFIFRFIYTDYLVPLWGYFGYYNNNSDGIRIITSNIFAVLPILCYSNKKVISNLISILIYILVYLPTIIMIQYYFVDFQLAIKYQLVFLLGMTLFFLSDIDSGKVVILKKNYIPIKFYLWVGIIMLLFVVIYYGSSLRLVSFSKIYELRVDNYGAKLSRFPLIGYFILWISNFFRPLFLSIGLVYKKKEFVLIGVLMAILIYMATATKGTLFSPLFAFGLYWCLKYIGFKYLFPLIVFFFLLVVSLFKLTEHSESSISSVFFVISAILLMRSLGISALLNTVYIDFFETTKLHTYYTHINVVNSIFGGYPFGEDALGKAVWGGYSGENADDAMNANANFLATDGVAAMGIWGVLLVSILFYFLLKYLNKVSKGHNTDFVFILCLGSILSLLNVSLFTTLLSCGLILIIICLKYSTIRY</sequence>
<accession>A0A7J4XCI3</accession>
<feature type="transmembrane region" description="Helical" evidence="1">
    <location>
        <begin position="401"/>
        <end position="431"/>
    </location>
</feature>
<feature type="transmembrane region" description="Helical" evidence="1">
    <location>
        <begin position="367"/>
        <end position="389"/>
    </location>
</feature>
<keyword evidence="1" id="KW-0472">Membrane</keyword>
<keyword evidence="1" id="KW-1133">Transmembrane helix</keyword>
<feature type="transmembrane region" description="Helical" evidence="1">
    <location>
        <begin position="253"/>
        <end position="271"/>
    </location>
</feature>
<feature type="transmembrane region" description="Helical" evidence="1">
    <location>
        <begin position="182"/>
        <end position="200"/>
    </location>
</feature>
<feature type="transmembrane region" description="Helical" evidence="1">
    <location>
        <begin position="103"/>
        <end position="119"/>
    </location>
</feature>
<dbReference type="EMBL" id="VWMK01000035">
    <property type="protein sequence ID" value="KAA3757246.1"/>
    <property type="molecule type" value="Genomic_DNA"/>
</dbReference>
<feature type="transmembrane region" description="Helical" evidence="1">
    <location>
        <begin position="12"/>
        <end position="30"/>
    </location>
</feature>
<dbReference type="Proteomes" id="UP000422221">
    <property type="component" value="Unassembled WGS sequence"/>
</dbReference>
<feature type="transmembrane region" description="Helical" evidence="1">
    <location>
        <begin position="50"/>
        <end position="67"/>
    </location>
</feature>
<reference evidence="2 3" key="1">
    <citation type="journal article" date="2019" name="Nat. Med.">
        <title>A library of human gut bacterial isolates paired with longitudinal multiomics data enables mechanistic microbiome research.</title>
        <authorList>
            <person name="Poyet M."/>
            <person name="Groussin M."/>
            <person name="Gibbons S.M."/>
            <person name="Avila-Pacheco J."/>
            <person name="Jiang X."/>
            <person name="Kearney S.M."/>
            <person name="Perrotta A.R."/>
            <person name="Berdy B."/>
            <person name="Zhao S."/>
            <person name="Lieberman T.D."/>
            <person name="Swanson P.K."/>
            <person name="Smith M."/>
            <person name="Roesemann S."/>
            <person name="Alexander J.E."/>
            <person name="Rich S.A."/>
            <person name="Livny J."/>
            <person name="Vlamakis H."/>
            <person name="Clish C."/>
            <person name="Bullock K."/>
            <person name="Deik A."/>
            <person name="Scott J."/>
            <person name="Pierce K.A."/>
            <person name="Xavier R.J."/>
            <person name="Alm E.J."/>
        </authorList>
    </citation>
    <scope>NUCLEOTIDE SEQUENCE [LARGE SCALE GENOMIC DNA]</scope>
    <source>
        <strain evidence="2 3">BIOML-A10</strain>
    </source>
</reference>
<protein>
    <submittedName>
        <fullName evidence="2">Oligosaccharide repeat unit polymerase</fullName>
    </submittedName>
</protein>